<dbReference type="InterPro" id="IPR015943">
    <property type="entry name" value="WD40/YVTN_repeat-like_dom_sf"/>
</dbReference>
<dbReference type="EMBL" id="JBHTIW010000004">
    <property type="protein sequence ID" value="MFD0919882.1"/>
    <property type="molecule type" value="Genomic_DNA"/>
</dbReference>
<evidence type="ECO:0000313" key="4">
    <source>
        <dbReference type="Proteomes" id="UP001597018"/>
    </source>
</evidence>
<dbReference type="PANTHER" id="PTHR30344">
    <property type="entry name" value="6-PHOSPHOGLUCONOLACTONASE-RELATED"/>
    <property type="match status" value="1"/>
</dbReference>
<dbReference type="InterPro" id="IPR050282">
    <property type="entry name" value="Cycloisomerase_2"/>
</dbReference>
<comment type="similarity">
    <text evidence="1">Belongs to the cycloisomerase 2 family.</text>
</comment>
<feature type="region of interest" description="Disordered" evidence="2">
    <location>
        <begin position="132"/>
        <end position="156"/>
    </location>
</feature>
<accession>A0ABW3FQ94</accession>
<dbReference type="InterPro" id="IPR019405">
    <property type="entry name" value="Lactonase_7-beta_prop"/>
</dbReference>
<dbReference type="RefSeq" id="WP_345601910.1">
    <property type="nucleotide sequence ID" value="NZ_BAABLT010000052.1"/>
</dbReference>
<dbReference type="PANTHER" id="PTHR30344:SF1">
    <property type="entry name" value="6-PHOSPHOGLUCONOLACTONASE"/>
    <property type="match status" value="1"/>
</dbReference>
<reference evidence="4" key="1">
    <citation type="journal article" date="2019" name="Int. J. Syst. Evol. Microbiol.">
        <title>The Global Catalogue of Microorganisms (GCM) 10K type strain sequencing project: providing services to taxonomists for standard genome sequencing and annotation.</title>
        <authorList>
            <consortium name="The Broad Institute Genomics Platform"/>
            <consortium name="The Broad Institute Genome Sequencing Center for Infectious Disease"/>
            <person name="Wu L."/>
            <person name="Ma J."/>
        </authorList>
    </citation>
    <scope>NUCLEOTIDE SEQUENCE [LARGE SCALE GENOMIC DNA]</scope>
    <source>
        <strain evidence="4">CCUG 56401</strain>
    </source>
</reference>
<evidence type="ECO:0000256" key="2">
    <source>
        <dbReference type="SAM" id="MobiDB-lite"/>
    </source>
</evidence>
<comment type="caution">
    <text evidence="3">The sequence shown here is derived from an EMBL/GenBank/DDBJ whole genome shotgun (WGS) entry which is preliminary data.</text>
</comment>
<evidence type="ECO:0000313" key="3">
    <source>
        <dbReference type="EMBL" id="MFD0919882.1"/>
    </source>
</evidence>
<evidence type="ECO:0000256" key="1">
    <source>
        <dbReference type="ARBA" id="ARBA00005564"/>
    </source>
</evidence>
<organism evidence="3 4">
    <name type="scientific">Saccharopolyspora rosea</name>
    <dbReference type="NCBI Taxonomy" id="524884"/>
    <lineage>
        <taxon>Bacteria</taxon>
        <taxon>Bacillati</taxon>
        <taxon>Actinomycetota</taxon>
        <taxon>Actinomycetes</taxon>
        <taxon>Pseudonocardiales</taxon>
        <taxon>Pseudonocardiaceae</taxon>
        <taxon>Saccharopolyspora</taxon>
    </lineage>
</organism>
<dbReference type="Gene3D" id="2.130.10.10">
    <property type="entry name" value="YVTN repeat-like/Quinoprotein amine dehydrogenase"/>
    <property type="match status" value="1"/>
</dbReference>
<keyword evidence="4" id="KW-1185">Reference proteome</keyword>
<name>A0ABW3FQ94_9PSEU</name>
<sequence>MAAGYRVYLGAYTGIESAADGIRLAFADPGGRLRCTETVADAFDPSFLALSPDGATLFAVNELPEGRVASFAIGADGALREINSQPSLGGAPCHLSVHPAGRFLLTANYATGNVAVHPIGEGGVLREACHEVQHSGSGPDPRRQEGPHAHQVVPDPSGRRVLAVDLGADTVHVYDFDPVSGHLALRHEVAVRAGSGPRHLAFHPRGDRAYLISELASSITEFGYDADTGALEPGATRSTLPDGYAQQNLAAEVVVSPDGRFVFGSNRGHDSIAVFRADPPGLQPVDIRSAGVAGPRHIALSPDGGVLFAAGQRSGTVQSFTVGAGAELTPVAEPVSTPSPVCVLPAQSSRSS</sequence>
<protein>
    <submittedName>
        <fullName evidence="3">Lactonase family protein</fullName>
    </submittedName>
</protein>
<dbReference type="InterPro" id="IPR011048">
    <property type="entry name" value="Haem_d1_sf"/>
</dbReference>
<dbReference type="SUPFAM" id="SSF51004">
    <property type="entry name" value="C-terminal (heme d1) domain of cytochrome cd1-nitrite reductase"/>
    <property type="match status" value="1"/>
</dbReference>
<gene>
    <name evidence="3" type="ORF">ACFQ16_09005</name>
</gene>
<dbReference type="Proteomes" id="UP001597018">
    <property type="component" value="Unassembled WGS sequence"/>
</dbReference>
<proteinExistence type="inferred from homology"/>
<dbReference type="Pfam" id="PF10282">
    <property type="entry name" value="Lactonase"/>
    <property type="match status" value="1"/>
</dbReference>